<evidence type="ECO:0000256" key="6">
    <source>
        <dbReference type="ARBA" id="ARBA00023242"/>
    </source>
</evidence>
<accession>A0A6G1I3K1</accession>
<evidence type="ECO:0000256" key="7">
    <source>
        <dbReference type="ARBA" id="ARBA00047740"/>
    </source>
</evidence>
<comment type="catalytic activity">
    <reaction evidence="7">
        <text>a 5'-end triphospho-ribonucleoside in mRNA + H2O = a 5'-end diphospho-ribonucleoside in mRNA + phosphate + H(+)</text>
        <dbReference type="Rhea" id="RHEA:67004"/>
        <dbReference type="Rhea" id="RHEA-COMP:17164"/>
        <dbReference type="Rhea" id="RHEA-COMP:17165"/>
        <dbReference type="ChEBI" id="CHEBI:15377"/>
        <dbReference type="ChEBI" id="CHEBI:15378"/>
        <dbReference type="ChEBI" id="CHEBI:43474"/>
        <dbReference type="ChEBI" id="CHEBI:167616"/>
        <dbReference type="ChEBI" id="CHEBI:167618"/>
        <dbReference type="EC" id="3.6.1.74"/>
    </reaction>
    <physiologicalReaction direction="left-to-right" evidence="7">
        <dbReference type="Rhea" id="RHEA:67005"/>
    </physiologicalReaction>
</comment>
<comment type="function">
    <text evidence="8">First step of mRNA capping. Converts the 5'-triphosphate end of a nascent mRNA chain into a diphosphate end.</text>
</comment>
<evidence type="ECO:0000256" key="9">
    <source>
        <dbReference type="SAM" id="MobiDB-lite"/>
    </source>
</evidence>
<dbReference type="OrthoDB" id="272147at2759"/>
<dbReference type="EMBL" id="ML996690">
    <property type="protein sequence ID" value="KAF2402842.1"/>
    <property type="molecule type" value="Genomic_DNA"/>
</dbReference>
<dbReference type="InterPro" id="IPR040343">
    <property type="entry name" value="Cet1/Ctl1"/>
</dbReference>
<feature type="region of interest" description="Disordered" evidence="9">
    <location>
        <begin position="1"/>
        <end position="157"/>
    </location>
</feature>
<keyword evidence="4 8" id="KW-0507">mRNA processing</keyword>
<dbReference type="EC" id="3.6.1.74" evidence="8"/>
<dbReference type="GO" id="GO:0006370">
    <property type="term" value="P:7-methylguanosine mRNA capping"/>
    <property type="evidence" value="ECO:0007669"/>
    <property type="project" value="UniProtKB-UniRule"/>
</dbReference>
<dbReference type="PANTHER" id="PTHR28118">
    <property type="entry name" value="POLYNUCLEOTIDE 5'-TRIPHOSPHATASE-RELATED"/>
    <property type="match status" value="1"/>
</dbReference>
<feature type="compositionally biased region" description="Basic and acidic residues" evidence="9">
    <location>
        <begin position="113"/>
        <end position="130"/>
    </location>
</feature>
<name>A0A6G1I3K1_9PEZI</name>
<evidence type="ECO:0000259" key="10">
    <source>
        <dbReference type="Pfam" id="PF02940"/>
    </source>
</evidence>
<dbReference type="Proteomes" id="UP000799640">
    <property type="component" value="Unassembled WGS sequence"/>
</dbReference>
<feature type="compositionally biased region" description="Low complexity" evidence="9">
    <location>
        <begin position="137"/>
        <end position="147"/>
    </location>
</feature>
<gene>
    <name evidence="11" type="ORF">EJ06DRAFT_527820</name>
</gene>
<dbReference type="GO" id="GO:0140818">
    <property type="term" value="F:mRNA 5'-triphosphate monophosphatase activity"/>
    <property type="evidence" value="ECO:0007669"/>
    <property type="project" value="UniProtKB-EC"/>
</dbReference>
<dbReference type="GO" id="GO:0004651">
    <property type="term" value="F:polynucleotide 5'-phosphatase activity"/>
    <property type="evidence" value="ECO:0007669"/>
    <property type="project" value="UniProtKB-UniRule"/>
</dbReference>
<evidence type="ECO:0000313" key="11">
    <source>
        <dbReference type="EMBL" id="KAF2402842.1"/>
    </source>
</evidence>
<proteinExistence type="inferred from homology"/>
<feature type="compositionally biased region" description="Polar residues" evidence="9">
    <location>
        <begin position="34"/>
        <end position="55"/>
    </location>
</feature>
<protein>
    <recommendedName>
        <fullName evidence="8">mRNA-capping enzyme subunit beta</fullName>
        <ecNumber evidence="8">3.6.1.74</ecNumber>
    </recommendedName>
    <alternativeName>
        <fullName evidence="8">mRNA 5'-phosphatase</fullName>
    </alternativeName>
    <alternativeName>
        <fullName evidence="8">mRNA 5'-triphosphate monophosphatase</fullName>
    </alternativeName>
</protein>
<keyword evidence="6 8" id="KW-0539">Nucleus</keyword>
<dbReference type="GO" id="GO:0031533">
    <property type="term" value="C:mRNA capping enzyme complex"/>
    <property type="evidence" value="ECO:0007669"/>
    <property type="project" value="UniProtKB-UniRule"/>
</dbReference>
<evidence type="ECO:0000256" key="4">
    <source>
        <dbReference type="ARBA" id="ARBA00022664"/>
    </source>
</evidence>
<dbReference type="CDD" id="cd07470">
    <property type="entry name" value="CYTH-like_mRNA_RTPase"/>
    <property type="match status" value="1"/>
</dbReference>
<evidence type="ECO:0000256" key="5">
    <source>
        <dbReference type="ARBA" id="ARBA00022801"/>
    </source>
</evidence>
<dbReference type="AlphaFoldDB" id="A0A6G1I3K1"/>
<dbReference type="InterPro" id="IPR004206">
    <property type="entry name" value="mRNA_triPase_Cet1"/>
</dbReference>
<evidence type="ECO:0000256" key="8">
    <source>
        <dbReference type="RuleBase" id="RU367053"/>
    </source>
</evidence>
<keyword evidence="5 8" id="KW-0378">Hydrolase</keyword>
<evidence type="ECO:0000256" key="3">
    <source>
        <dbReference type="ARBA" id="ARBA00006345"/>
    </source>
</evidence>
<dbReference type="Gene3D" id="3.20.100.10">
    <property type="entry name" value="mRNA triphosphatase Cet1-like"/>
    <property type="match status" value="1"/>
</dbReference>
<evidence type="ECO:0000256" key="1">
    <source>
        <dbReference type="ARBA" id="ARBA00001946"/>
    </source>
</evidence>
<comment type="similarity">
    <text evidence="3 8">Belongs to the fungal TPase family.</text>
</comment>
<dbReference type="InterPro" id="IPR033469">
    <property type="entry name" value="CYTH-like_dom_sf"/>
</dbReference>
<reference evidence="11" key="1">
    <citation type="journal article" date="2020" name="Stud. Mycol.">
        <title>101 Dothideomycetes genomes: a test case for predicting lifestyles and emergence of pathogens.</title>
        <authorList>
            <person name="Haridas S."/>
            <person name="Albert R."/>
            <person name="Binder M."/>
            <person name="Bloem J."/>
            <person name="Labutti K."/>
            <person name="Salamov A."/>
            <person name="Andreopoulos B."/>
            <person name="Baker S."/>
            <person name="Barry K."/>
            <person name="Bills G."/>
            <person name="Bluhm B."/>
            <person name="Cannon C."/>
            <person name="Castanera R."/>
            <person name="Culley D."/>
            <person name="Daum C."/>
            <person name="Ezra D."/>
            <person name="Gonzalez J."/>
            <person name="Henrissat B."/>
            <person name="Kuo A."/>
            <person name="Liang C."/>
            <person name="Lipzen A."/>
            <person name="Lutzoni F."/>
            <person name="Magnuson J."/>
            <person name="Mondo S."/>
            <person name="Nolan M."/>
            <person name="Ohm R."/>
            <person name="Pangilinan J."/>
            <person name="Park H.-J."/>
            <person name="Ramirez L."/>
            <person name="Alfaro M."/>
            <person name="Sun H."/>
            <person name="Tritt A."/>
            <person name="Yoshinaga Y."/>
            <person name="Zwiers L.-H."/>
            <person name="Turgeon B."/>
            <person name="Goodwin S."/>
            <person name="Spatafora J."/>
            <person name="Crous P."/>
            <person name="Grigoriev I."/>
        </authorList>
    </citation>
    <scope>NUCLEOTIDE SEQUENCE</scope>
    <source>
        <strain evidence="11">CBS 262.69</strain>
    </source>
</reference>
<dbReference type="InterPro" id="IPR037009">
    <property type="entry name" value="mRNA_triPase_Cet1_sf"/>
</dbReference>
<keyword evidence="12" id="KW-1185">Reference proteome</keyword>
<feature type="compositionally biased region" description="Polar residues" evidence="9">
    <location>
        <begin position="71"/>
        <end position="81"/>
    </location>
</feature>
<dbReference type="SUPFAM" id="SSF55154">
    <property type="entry name" value="CYTH-like phosphatases"/>
    <property type="match status" value="1"/>
</dbReference>
<comment type="subunit">
    <text evidence="8">Heterodimer. The mRNA-capping enzyme is composed of two separate chains alpha and beta, respectively a mRNA guanylyltransferase and an mRNA 5'-triphosphate monophosphatase.</text>
</comment>
<evidence type="ECO:0000313" key="12">
    <source>
        <dbReference type="Proteomes" id="UP000799640"/>
    </source>
</evidence>
<keyword evidence="8" id="KW-0506">mRNA capping</keyword>
<comment type="subcellular location">
    <subcellularLocation>
        <location evidence="2 8">Nucleus</location>
    </subcellularLocation>
</comment>
<sequence length="452" mass="50535">MDLSSLLNPAGDTGAKKPQVPQRTASLAPPLQHHSPTTPLLQRQASLPTFPTIQSPMEALRQSPPDPHPFQEQSSSVSPKTVMSRKRSGSAVDMIQPPPPPKKRRHEIPIWAVREDSKKARQLKTNDRQPRHPSPLQQAPNAAAPPATAAPPPVTTPQVEATPLVERSLDNIKPYNDLVRVVANFLWESVILGPRLGSEGHVEIEAKLGTLIDMDTGERLNLPIRSEAVVAPSTGRTRFQSLMSIQQHKALNEYLNIAARKSLEGNRVPIEYVHLYEMDTLYLLPDAFISSLSPVTQEVLSRSKNRHHRVRVTRDQKTKEVKATIIKVRLADLEVYCPNDPFDYRISVAAEINYPHPIDGLVEYTEQGASTARGKDRLTYKHQSFQVDLTQVTQKTNASKIHELEVEMDVNQLYAQAALVQQNLPSQYEKYVKAFLNYVTVTRRAGQDSMGN</sequence>
<evidence type="ECO:0000256" key="2">
    <source>
        <dbReference type="ARBA" id="ARBA00004123"/>
    </source>
</evidence>
<organism evidence="11 12">
    <name type="scientific">Trichodelitschia bisporula</name>
    <dbReference type="NCBI Taxonomy" id="703511"/>
    <lineage>
        <taxon>Eukaryota</taxon>
        <taxon>Fungi</taxon>
        <taxon>Dikarya</taxon>
        <taxon>Ascomycota</taxon>
        <taxon>Pezizomycotina</taxon>
        <taxon>Dothideomycetes</taxon>
        <taxon>Dothideomycetes incertae sedis</taxon>
        <taxon>Phaeotrichales</taxon>
        <taxon>Phaeotrichaceae</taxon>
        <taxon>Trichodelitschia</taxon>
    </lineage>
</organism>
<feature type="domain" description="mRNA triphosphatase Cet1-like" evidence="10">
    <location>
        <begin position="176"/>
        <end position="408"/>
    </location>
</feature>
<dbReference type="PANTHER" id="PTHR28118:SF1">
    <property type="entry name" value="POLYNUCLEOTIDE 5'-TRIPHOSPHATASE CTL1-RELATED"/>
    <property type="match status" value="1"/>
</dbReference>
<dbReference type="Pfam" id="PF02940">
    <property type="entry name" value="mRNA_triPase"/>
    <property type="match status" value="1"/>
</dbReference>
<comment type="cofactor">
    <cofactor evidence="1 8">
        <name>Mg(2+)</name>
        <dbReference type="ChEBI" id="CHEBI:18420"/>
    </cofactor>
</comment>